<accession>A0A0F9JUP0</accession>
<sequence length="86" mass="10450">MKYNTPHKRRILYRKSEQNRYDLEHKENTQTNPKFASSIINAIQTLHDSGYKQKVAVGISQMFDTFSNFDNDDYDNWRTYEQYLYE</sequence>
<proteinExistence type="predicted"/>
<reference evidence="1" key="1">
    <citation type="journal article" date="2015" name="Nature">
        <title>Complex archaea that bridge the gap between prokaryotes and eukaryotes.</title>
        <authorList>
            <person name="Spang A."/>
            <person name="Saw J.H."/>
            <person name="Jorgensen S.L."/>
            <person name="Zaremba-Niedzwiedzka K."/>
            <person name="Martijn J."/>
            <person name="Lind A.E."/>
            <person name="van Eijk R."/>
            <person name="Schleper C."/>
            <person name="Guy L."/>
            <person name="Ettema T.J."/>
        </authorList>
    </citation>
    <scope>NUCLEOTIDE SEQUENCE</scope>
</reference>
<protein>
    <submittedName>
        <fullName evidence="1">Uncharacterized protein</fullName>
    </submittedName>
</protein>
<evidence type="ECO:0000313" key="1">
    <source>
        <dbReference type="EMBL" id="KKM02678.1"/>
    </source>
</evidence>
<dbReference type="EMBL" id="LAZR01016866">
    <property type="protein sequence ID" value="KKM02678.1"/>
    <property type="molecule type" value="Genomic_DNA"/>
</dbReference>
<name>A0A0F9JUP0_9ZZZZ</name>
<comment type="caution">
    <text evidence="1">The sequence shown here is derived from an EMBL/GenBank/DDBJ whole genome shotgun (WGS) entry which is preliminary data.</text>
</comment>
<dbReference type="AlphaFoldDB" id="A0A0F9JUP0"/>
<gene>
    <name evidence="1" type="ORF">LCGC14_1782030</name>
</gene>
<organism evidence="1">
    <name type="scientific">marine sediment metagenome</name>
    <dbReference type="NCBI Taxonomy" id="412755"/>
    <lineage>
        <taxon>unclassified sequences</taxon>
        <taxon>metagenomes</taxon>
        <taxon>ecological metagenomes</taxon>
    </lineage>
</organism>